<dbReference type="GO" id="GO:0016491">
    <property type="term" value="F:oxidoreductase activity"/>
    <property type="evidence" value="ECO:0007669"/>
    <property type="project" value="InterPro"/>
</dbReference>
<keyword evidence="3" id="KW-1185">Reference proteome</keyword>
<dbReference type="Proteomes" id="UP000243416">
    <property type="component" value="Unassembled WGS sequence"/>
</dbReference>
<dbReference type="PANTHER" id="PTHR43734">
    <property type="entry name" value="PHYTOENE DESATURASE"/>
    <property type="match status" value="1"/>
</dbReference>
<comment type="similarity">
    <text evidence="1">Belongs to the carotenoid/retinoid oxidoreductase family.</text>
</comment>
<sequence length="487" mass="52698">MQQFDAIVIGAGYGGASVAALLAHAGKRVALLDRMPRAAGKVQWLDRRGYKIEAFGAVGIPAENSRFHELAALLGFGERAEFIFPQGDMARIYYKSKSDGWRTMLTGLKPSEFNPESMERLKQTLGVGDEDIMAMASVYATAMALSDEEIADLDDTRFSDWLRPFGLPRAMVDHLGLTMNALFTVTTDQLAASEAVFTLRQLVLGGAGRYQKGGYGRLAEMCAEYVAEHGGVYRPRETVSEILVENGRAVGVLTKNGEELRAHAIISNAGIQPTVLQLAGPAHFPADYVERVRRLVPSLSIAGCRYVLDTPLFEGAFITIFSDEGHLDDPAWAAMLRGEWPEVPPIVIDVETAFDPDMSPVPGHQIANFQVFVSADPKSPMADEAIERAERVIEELYPTLKQHLIRREPYGPRMISSMTRDSAVPGAGGEAVGLAQIVGQIGKHKPDARTPLAGLYLVGCDAGGRGAGTHQAVDSGFNVAAMVLEDL</sequence>
<evidence type="ECO:0000313" key="3">
    <source>
        <dbReference type="Proteomes" id="UP000243416"/>
    </source>
</evidence>
<dbReference type="Pfam" id="PF01593">
    <property type="entry name" value="Amino_oxidase"/>
    <property type="match status" value="1"/>
</dbReference>
<dbReference type="OrthoDB" id="8562916at2"/>
<gene>
    <name evidence="2" type="ORF">ACY05_00350</name>
</gene>
<dbReference type="AlphaFoldDB" id="A0A656Z9E4"/>
<accession>A0A656Z9E4</accession>
<dbReference type="SUPFAM" id="SSF51905">
    <property type="entry name" value="FAD/NAD(P)-binding domain"/>
    <property type="match status" value="1"/>
</dbReference>
<dbReference type="PANTHER" id="PTHR43734:SF1">
    <property type="entry name" value="PHYTOENE DESATURASE"/>
    <property type="match status" value="1"/>
</dbReference>
<dbReference type="Gene3D" id="3.90.660.50">
    <property type="match status" value="1"/>
</dbReference>
<dbReference type="RefSeq" id="WP_067169238.1">
    <property type="nucleotide sequence ID" value="NZ_LFZK01000001.1"/>
</dbReference>
<comment type="caution">
    <text evidence="2">The sequence shown here is derived from an EMBL/GenBank/DDBJ whole genome shotgun (WGS) entry which is preliminary data.</text>
</comment>
<dbReference type="InterPro" id="IPR002937">
    <property type="entry name" value="Amino_oxidase"/>
</dbReference>
<evidence type="ECO:0000256" key="1">
    <source>
        <dbReference type="ARBA" id="ARBA00006046"/>
    </source>
</evidence>
<protein>
    <submittedName>
        <fullName evidence="2">Uncharacterized protein</fullName>
    </submittedName>
</protein>
<organism evidence="2 3">
    <name type="scientific">Sterolibacterium denitrificans</name>
    <dbReference type="NCBI Taxonomy" id="157592"/>
    <lineage>
        <taxon>Bacteria</taxon>
        <taxon>Pseudomonadati</taxon>
        <taxon>Pseudomonadota</taxon>
        <taxon>Betaproteobacteria</taxon>
        <taxon>Nitrosomonadales</taxon>
        <taxon>Sterolibacteriaceae</taxon>
        <taxon>Sterolibacterium</taxon>
    </lineage>
</organism>
<proteinExistence type="inferred from homology"/>
<dbReference type="EMBL" id="LFZK01000001">
    <property type="protein sequence ID" value="KYC29075.1"/>
    <property type="molecule type" value="Genomic_DNA"/>
</dbReference>
<dbReference type="Gene3D" id="3.50.50.60">
    <property type="entry name" value="FAD/NAD(P)-binding domain"/>
    <property type="match status" value="1"/>
</dbReference>
<name>A0A656Z9E4_9PROT</name>
<evidence type="ECO:0000313" key="2">
    <source>
        <dbReference type="EMBL" id="KYC29075.1"/>
    </source>
</evidence>
<reference evidence="2 3" key="1">
    <citation type="journal article" date="2016" name="ISME J.">
        <title>Integrated multi-omics analyses reveal the biochemical mechanisms and phylogenetic relevance of anaerobic androgen biodegradation in the environment.</title>
        <authorList>
            <person name="Yang F.C."/>
            <person name="Chen Y.L."/>
            <person name="Tang S.L."/>
            <person name="Yu C.P."/>
            <person name="Wang P.H."/>
            <person name="Ismail W."/>
            <person name="Wang C.H."/>
            <person name="Ding J.Y."/>
            <person name="Yang C.Y."/>
            <person name="Yang C.Y."/>
            <person name="Chiang Y.R."/>
        </authorList>
    </citation>
    <scope>NUCLEOTIDE SEQUENCE [LARGE SCALE GENOMIC DNA]</scope>
    <source>
        <strain evidence="2 3">DSM 13999</strain>
    </source>
</reference>
<dbReference type="InterPro" id="IPR036188">
    <property type="entry name" value="FAD/NAD-bd_sf"/>
</dbReference>